<dbReference type="GO" id="GO:0016020">
    <property type="term" value="C:membrane"/>
    <property type="evidence" value="ECO:0007669"/>
    <property type="project" value="TreeGrafter"/>
</dbReference>
<evidence type="ECO:0000256" key="1">
    <source>
        <dbReference type="ARBA" id="ARBA00006484"/>
    </source>
</evidence>
<dbReference type="Gene3D" id="3.40.50.720">
    <property type="entry name" value="NAD(P)-binding Rossmann-like Domain"/>
    <property type="match status" value="1"/>
</dbReference>
<dbReference type="EMBL" id="QPJC01000009">
    <property type="protein sequence ID" value="RCW41056.1"/>
    <property type="molecule type" value="Genomic_DNA"/>
</dbReference>
<protein>
    <submittedName>
        <fullName evidence="4">Short-subunit dehydrogenase</fullName>
    </submittedName>
</protein>
<sequence length="326" mass="35358">MPRKISESVVVLTGASSGIARAAALALAERGARVVLAARSEESLRAVVVECERAGGRALAVPTDVTDQDAVNALAERAVETFGRIDVWINCAAVIAFGEFEKTPAEVYRRVIETNLFGTIHGARAVLPHFRRQRSGVLINVDSVWGSVSSPYVTPYVTSKFGVRAFSESLREAMRLEPETRDVHVCMVLPQSVDTPIFQHAATYTERRPKAIPPIVGPGRVVRSILRSIEHPRRQRTVATAGHFLEFVHAALPSVFNRAVPKAMNLAAFSRERVISGPGNLFEPMPEWNRVQGGWRRTPVRIALGAGAATAAVGAALAAARSIRRC</sequence>
<dbReference type="PANTHER" id="PTHR44196">
    <property type="entry name" value="DEHYDROGENASE/REDUCTASE SDR FAMILY MEMBER 7B"/>
    <property type="match status" value="1"/>
</dbReference>
<evidence type="ECO:0000313" key="4">
    <source>
        <dbReference type="EMBL" id="RCW41056.1"/>
    </source>
</evidence>
<reference evidence="4 5" key="1">
    <citation type="submission" date="2018-07" db="EMBL/GenBank/DDBJ databases">
        <title>Genomic Encyclopedia of Type Strains, Phase III (KMG-III): the genomes of soil and plant-associated and newly described type strains.</title>
        <authorList>
            <person name="Whitman W."/>
        </authorList>
    </citation>
    <scope>NUCLEOTIDE SEQUENCE [LARGE SCALE GENOMIC DNA]</scope>
    <source>
        <strain evidence="4 5">CECT 8575</strain>
    </source>
</reference>
<dbReference type="InterPro" id="IPR002347">
    <property type="entry name" value="SDR_fam"/>
</dbReference>
<evidence type="ECO:0000256" key="3">
    <source>
        <dbReference type="RuleBase" id="RU000363"/>
    </source>
</evidence>
<dbReference type="InterPro" id="IPR020904">
    <property type="entry name" value="Sc_DH/Rdtase_CS"/>
</dbReference>
<keyword evidence="2" id="KW-0560">Oxidoreductase</keyword>
<evidence type="ECO:0000313" key="5">
    <source>
        <dbReference type="Proteomes" id="UP000253495"/>
    </source>
</evidence>
<dbReference type="InterPro" id="IPR036291">
    <property type="entry name" value="NAD(P)-bd_dom_sf"/>
</dbReference>
<dbReference type="SUPFAM" id="SSF51735">
    <property type="entry name" value="NAD(P)-binding Rossmann-fold domains"/>
    <property type="match status" value="1"/>
</dbReference>
<dbReference type="Proteomes" id="UP000253495">
    <property type="component" value="Unassembled WGS sequence"/>
</dbReference>
<gene>
    <name evidence="4" type="ORF">DFQ14_109133</name>
</gene>
<dbReference type="NCBIfam" id="NF005495">
    <property type="entry name" value="PRK07109.1"/>
    <property type="match status" value="1"/>
</dbReference>
<dbReference type="PANTHER" id="PTHR44196:SF1">
    <property type="entry name" value="DEHYDROGENASE_REDUCTASE SDR FAMILY MEMBER 7B"/>
    <property type="match status" value="1"/>
</dbReference>
<dbReference type="PRINTS" id="PR00080">
    <property type="entry name" value="SDRFAMILY"/>
</dbReference>
<comment type="similarity">
    <text evidence="1 3">Belongs to the short-chain dehydrogenases/reductases (SDR) family.</text>
</comment>
<organism evidence="4 5">
    <name type="scientific">Halopolyspora algeriensis</name>
    <dbReference type="NCBI Taxonomy" id="1500506"/>
    <lineage>
        <taxon>Bacteria</taxon>
        <taxon>Bacillati</taxon>
        <taxon>Actinomycetota</taxon>
        <taxon>Actinomycetes</taxon>
        <taxon>Actinomycetes incertae sedis</taxon>
        <taxon>Halopolyspora</taxon>
    </lineage>
</organism>
<dbReference type="AlphaFoldDB" id="A0A368VI17"/>
<name>A0A368VI17_9ACTN</name>
<dbReference type="PRINTS" id="PR00081">
    <property type="entry name" value="GDHRDH"/>
</dbReference>
<dbReference type="RefSeq" id="WP_246195671.1">
    <property type="nucleotide sequence ID" value="NZ_QPJC01000009.1"/>
</dbReference>
<comment type="caution">
    <text evidence="4">The sequence shown here is derived from an EMBL/GenBank/DDBJ whole genome shotgun (WGS) entry which is preliminary data.</text>
</comment>
<proteinExistence type="inferred from homology"/>
<evidence type="ECO:0000256" key="2">
    <source>
        <dbReference type="ARBA" id="ARBA00023002"/>
    </source>
</evidence>
<dbReference type="PROSITE" id="PS00061">
    <property type="entry name" value="ADH_SHORT"/>
    <property type="match status" value="1"/>
</dbReference>
<dbReference type="GO" id="GO:0016491">
    <property type="term" value="F:oxidoreductase activity"/>
    <property type="evidence" value="ECO:0007669"/>
    <property type="project" value="UniProtKB-KW"/>
</dbReference>
<accession>A0A368VI17</accession>
<keyword evidence="5" id="KW-1185">Reference proteome</keyword>
<dbReference type="Pfam" id="PF00106">
    <property type="entry name" value="adh_short"/>
    <property type="match status" value="1"/>
</dbReference>